<evidence type="ECO:0000313" key="2">
    <source>
        <dbReference type="EMBL" id="QQP40067.1"/>
    </source>
</evidence>
<name>A0A7T8GYA3_CALRO</name>
<sequence length="64" mass="7332">MEMKGNAPDNEDPFEKATEKKRERVAKNEIHRLRNLARAKNVKVPSVKEAFSPKPLHASPPQRN</sequence>
<gene>
    <name evidence="2" type="ORF">FKW44_013990</name>
</gene>
<dbReference type="Proteomes" id="UP000595437">
    <property type="component" value="Chromosome 9"/>
</dbReference>
<dbReference type="OrthoDB" id="28455at2759"/>
<feature type="compositionally biased region" description="Basic and acidic residues" evidence="1">
    <location>
        <begin position="13"/>
        <end position="30"/>
    </location>
</feature>
<keyword evidence="3" id="KW-1185">Reference proteome</keyword>
<dbReference type="AlphaFoldDB" id="A0A7T8GYA3"/>
<organism evidence="2 3">
    <name type="scientific">Caligus rogercresseyi</name>
    <name type="common">Sea louse</name>
    <dbReference type="NCBI Taxonomy" id="217165"/>
    <lineage>
        <taxon>Eukaryota</taxon>
        <taxon>Metazoa</taxon>
        <taxon>Ecdysozoa</taxon>
        <taxon>Arthropoda</taxon>
        <taxon>Crustacea</taxon>
        <taxon>Multicrustacea</taxon>
        <taxon>Hexanauplia</taxon>
        <taxon>Copepoda</taxon>
        <taxon>Siphonostomatoida</taxon>
        <taxon>Caligidae</taxon>
        <taxon>Caligus</taxon>
    </lineage>
</organism>
<accession>A0A7T8GYA3</accession>
<dbReference type="EMBL" id="CP045898">
    <property type="protein sequence ID" value="QQP40067.1"/>
    <property type="molecule type" value="Genomic_DNA"/>
</dbReference>
<reference evidence="3" key="1">
    <citation type="submission" date="2021-01" db="EMBL/GenBank/DDBJ databases">
        <title>Caligus Genome Assembly.</title>
        <authorList>
            <person name="Gallardo-Escarate C."/>
        </authorList>
    </citation>
    <scope>NUCLEOTIDE SEQUENCE [LARGE SCALE GENOMIC DNA]</scope>
</reference>
<evidence type="ECO:0000313" key="3">
    <source>
        <dbReference type="Proteomes" id="UP000595437"/>
    </source>
</evidence>
<evidence type="ECO:0000256" key="1">
    <source>
        <dbReference type="SAM" id="MobiDB-lite"/>
    </source>
</evidence>
<proteinExistence type="predicted"/>
<protein>
    <submittedName>
        <fullName evidence="2">Ribosome biogenesis regulatory protein</fullName>
    </submittedName>
</protein>
<feature type="region of interest" description="Disordered" evidence="1">
    <location>
        <begin position="44"/>
        <end position="64"/>
    </location>
</feature>
<feature type="region of interest" description="Disordered" evidence="1">
    <location>
        <begin position="1"/>
        <end position="30"/>
    </location>
</feature>